<keyword evidence="3" id="KW-0378">Hydrolase</keyword>
<evidence type="ECO:0000313" key="4">
    <source>
        <dbReference type="Proteomes" id="UP000542720"/>
    </source>
</evidence>
<dbReference type="InterPro" id="IPR032466">
    <property type="entry name" value="Metal_Hydrolase"/>
</dbReference>
<dbReference type="InterPro" id="IPR006680">
    <property type="entry name" value="Amidohydro-rel"/>
</dbReference>
<keyword evidence="1" id="KW-0732">Signal</keyword>
<name>A0A7W4QF46_9GAMM</name>
<dbReference type="EMBL" id="JACJUD010000004">
    <property type="protein sequence ID" value="MBB2496263.1"/>
    <property type="molecule type" value="Genomic_DNA"/>
</dbReference>
<feature type="domain" description="Amidohydrolase-related" evidence="2">
    <location>
        <begin position="30"/>
        <end position="331"/>
    </location>
</feature>
<dbReference type="SUPFAM" id="SSF51556">
    <property type="entry name" value="Metallo-dependent hydrolases"/>
    <property type="match status" value="1"/>
</dbReference>
<sequence>MPLPHHRLLLAVALSLLAYPTLARDYHYSDAHLHYVDFFQESDGMTPLLEAMAAGRIDHALISGIPVAKKWHEDEPKRPRYYAGDDAGAYWYSATDVLVADAVRRLPAEQRQRLHPFLSGFNPTDKNADAHIRRMLELDPGLWQGLGEVFTRHDDLTALIYGDTPRANNEAMTRVYHLAAEYDLPVLLHSNITSKRERNPLYLAEIEEPLRNHPHVRFIWAHAGTSMEIHRHQEQLDFLLPTLERMLTDYPNLYIDLSWSVLRPYLLDKDGKPDKAWLQLVEQHPTRFMLGSDVVGRFEGLGDYLTAFNPFLDALPEQVARQVARDNFLAVLPRKQQGQLTQ</sequence>
<proteinExistence type="predicted"/>
<protein>
    <submittedName>
        <fullName evidence="3">Amidohydrolase family protein</fullName>
    </submittedName>
</protein>
<gene>
    <name evidence="3" type="ORF">H3H51_14625</name>
</gene>
<evidence type="ECO:0000259" key="2">
    <source>
        <dbReference type="Pfam" id="PF04909"/>
    </source>
</evidence>
<organism evidence="3 4">
    <name type="scientific">Aquipseudomonas ullengensis</name>
    <dbReference type="NCBI Taxonomy" id="2759166"/>
    <lineage>
        <taxon>Bacteria</taxon>
        <taxon>Pseudomonadati</taxon>
        <taxon>Pseudomonadota</taxon>
        <taxon>Gammaproteobacteria</taxon>
        <taxon>Pseudomonadales</taxon>
        <taxon>Pseudomonadaceae</taxon>
        <taxon>Aquipseudomonas</taxon>
    </lineage>
</organism>
<dbReference type="AlphaFoldDB" id="A0A7W4QF46"/>
<feature type="signal peptide" evidence="1">
    <location>
        <begin position="1"/>
        <end position="23"/>
    </location>
</feature>
<dbReference type="GO" id="GO:0016787">
    <property type="term" value="F:hydrolase activity"/>
    <property type="evidence" value="ECO:0007669"/>
    <property type="project" value="UniProtKB-KW"/>
</dbReference>
<reference evidence="3 4" key="1">
    <citation type="submission" date="2020-08" db="EMBL/GenBank/DDBJ databases">
        <authorList>
            <person name="Kim C.M."/>
        </authorList>
    </citation>
    <scope>NUCLEOTIDE SEQUENCE [LARGE SCALE GENOMIC DNA]</scope>
    <source>
        <strain evidence="3 4">UL070</strain>
    </source>
</reference>
<accession>A0A7W4QF46</accession>
<keyword evidence="4" id="KW-1185">Reference proteome</keyword>
<feature type="chain" id="PRO_5031014043" evidence="1">
    <location>
        <begin position="24"/>
        <end position="342"/>
    </location>
</feature>
<evidence type="ECO:0000313" key="3">
    <source>
        <dbReference type="EMBL" id="MBB2496263.1"/>
    </source>
</evidence>
<comment type="caution">
    <text evidence="3">The sequence shown here is derived from an EMBL/GenBank/DDBJ whole genome shotgun (WGS) entry which is preliminary data.</text>
</comment>
<evidence type="ECO:0000256" key="1">
    <source>
        <dbReference type="SAM" id="SignalP"/>
    </source>
</evidence>
<dbReference type="Gene3D" id="3.20.20.140">
    <property type="entry name" value="Metal-dependent hydrolases"/>
    <property type="match status" value="1"/>
</dbReference>
<dbReference type="Proteomes" id="UP000542720">
    <property type="component" value="Unassembled WGS sequence"/>
</dbReference>
<dbReference type="RefSeq" id="WP_183089783.1">
    <property type="nucleotide sequence ID" value="NZ_JACJUD010000004.1"/>
</dbReference>
<dbReference type="Pfam" id="PF04909">
    <property type="entry name" value="Amidohydro_2"/>
    <property type="match status" value="1"/>
</dbReference>